<sequence>MMYCADNHLKRETGFTIFRLLTKAGVWVQANARVVFKAGRPDFIVVRQKALTNQEGEEHLRQKRIQLPFNFATGEALLYESCSSLGTAIMPPGPPIPQGLTPPGSSPEDKPLEPASLLGPLLCQDCSVYTQPQDPNPSLDLQDFSPDLDLAFPQEQDPGLERPFLDSHALLSVPRELQGPQRPSRGDPTAQAMMDSLGEILGNQGFNGGNGSHSENQWQMAGPHMTYKLNSYEEQRLLGN</sequence>
<evidence type="ECO:0000256" key="6">
    <source>
        <dbReference type="SAM" id="MobiDB-lite"/>
    </source>
</evidence>
<evidence type="ECO:0000256" key="5">
    <source>
        <dbReference type="ARBA" id="ARBA00023242"/>
    </source>
</evidence>
<dbReference type="GO" id="GO:0006805">
    <property type="term" value="P:xenobiotic metabolic process"/>
    <property type="evidence" value="ECO:0007669"/>
    <property type="project" value="InterPro"/>
</dbReference>
<keyword evidence="4" id="KW-0804">Transcription</keyword>
<evidence type="ECO:0000256" key="3">
    <source>
        <dbReference type="ARBA" id="ARBA00023125"/>
    </source>
</evidence>
<dbReference type="GO" id="GO:0005634">
    <property type="term" value="C:nucleus"/>
    <property type="evidence" value="ECO:0007669"/>
    <property type="project" value="UniProtKB-SubCell"/>
</dbReference>
<dbReference type="GO" id="GO:0034751">
    <property type="term" value="C:aryl hydrocarbon receptor complex"/>
    <property type="evidence" value="ECO:0007669"/>
    <property type="project" value="TreeGrafter"/>
</dbReference>
<proteinExistence type="predicted"/>
<protein>
    <submittedName>
        <fullName evidence="7">Uncharacterized protein</fullName>
    </submittedName>
</protein>
<evidence type="ECO:0000313" key="8">
    <source>
        <dbReference type="Proteomes" id="UP001356427"/>
    </source>
</evidence>
<comment type="subcellular location">
    <subcellularLocation>
        <location evidence="1">Nucleus</location>
    </subcellularLocation>
</comment>
<dbReference type="AlphaFoldDB" id="A0AAN8M2A3"/>
<dbReference type="Proteomes" id="UP001356427">
    <property type="component" value="Unassembled WGS sequence"/>
</dbReference>
<keyword evidence="2" id="KW-0805">Transcription regulation</keyword>
<comment type="caution">
    <text evidence="7">The sequence shown here is derived from an EMBL/GenBank/DDBJ whole genome shotgun (WGS) entry which is preliminary data.</text>
</comment>
<evidence type="ECO:0000256" key="4">
    <source>
        <dbReference type="ARBA" id="ARBA00023163"/>
    </source>
</evidence>
<keyword evidence="5" id="KW-0539">Nucleus</keyword>
<keyword evidence="8" id="KW-1185">Reference proteome</keyword>
<dbReference type="EMBL" id="JAGTTL010000011">
    <property type="protein sequence ID" value="KAK6315551.1"/>
    <property type="molecule type" value="Genomic_DNA"/>
</dbReference>
<dbReference type="PANTHER" id="PTHR10649">
    <property type="entry name" value="ARYL HYDROCARBON RECEPTOR"/>
    <property type="match status" value="1"/>
</dbReference>
<dbReference type="InterPro" id="IPR039091">
    <property type="entry name" value="AHR/AHRR"/>
</dbReference>
<evidence type="ECO:0000256" key="1">
    <source>
        <dbReference type="ARBA" id="ARBA00004123"/>
    </source>
</evidence>
<evidence type="ECO:0000313" key="7">
    <source>
        <dbReference type="EMBL" id="KAK6315551.1"/>
    </source>
</evidence>
<dbReference type="GO" id="GO:0004879">
    <property type="term" value="F:nuclear receptor activity"/>
    <property type="evidence" value="ECO:0007669"/>
    <property type="project" value="TreeGrafter"/>
</dbReference>
<dbReference type="PANTHER" id="PTHR10649:SF17">
    <property type="entry name" value="ARYL HYDROCARBON RECEPTOR 2"/>
    <property type="match status" value="1"/>
</dbReference>
<name>A0AAN8M2A3_9TELE</name>
<keyword evidence="3" id="KW-0238">DNA-binding</keyword>
<dbReference type="GO" id="GO:0000976">
    <property type="term" value="F:transcription cis-regulatory region binding"/>
    <property type="evidence" value="ECO:0007669"/>
    <property type="project" value="TreeGrafter"/>
</dbReference>
<reference evidence="7 8" key="1">
    <citation type="submission" date="2021-04" db="EMBL/GenBank/DDBJ databases">
        <authorList>
            <person name="De Guttry C."/>
            <person name="Zahm M."/>
            <person name="Klopp C."/>
            <person name="Cabau C."/>
            <person name="Louis A."/>
            <person name="Berthelot C."/>
            <person name="Parey E."/>
            <person name="Roest Crollius H."/>
            <person name="Montfort J."/>
            <person name="Robinson-Rechavi M."/>
            <person name="Bucao C."/>
            <person name="Bouchez O."/>
            <person name="Gislard M."/>
            <person name="Lluch J."/>
            <person name="Milhes M."/>
            <person name="Lampietro C."/>
            <person name="Lopez Roques C."/>
            <person name="Donnadieu C."/>
            <person name="Braasch I."/>
            <person name="Desvignes T."/>
            <person name="Postlethwait J."/>
            <person name="Bobe J."/>
            <person name="Wedekind C."/>
            <person name="Guiguen Y."/>
        </authorList>
    </citation>
    <scope>NUCLEOTIDE SEQUENCE [LARGE SCALE GENOMIC DNA]</scope>
    <source>
        <strain evidence="7">Cs_M1</strain>
        <tissue evidence="7">Blood</tissue>
    </source>
</reference>
<feature type="region of interest" description="Disordered" evidence="6">
    <location>
        <begin position="90"/>
        <end position="116"/>
    </location>
</feature>
<accession>A0AAN8M2A3</accession>
<evidence type="ECO:0000256" key="2">
    <source>
        <dbReference type="ARBA" id="ARBA00023015"/>
    </source>
</evidence>
<organism evidence="7 8">
    <name type="scientific">Coregonus suidteri</name>
    <dbReference type="NCBI Taxonomy" id="861788"/>
    <lineage>
        <taxon>Eukaryota</taxon>
        <taxon>Metazoa</taxon>
        <taxon>Chordata</taxon>
        <taxon>Craniata</taxon>
        <taxon>Vertebrata</taxon>
        <taxon>Euteleostomi</taxon>
        <taxon>Actinopterygii</taxon>
        <taxon>Neopterygii</taxon>
        <taxon>Teleostei</taxon>
        <taxon>Protacanthopterygii</taxon>
        <taxon>Salmoniformes</taxon>
        <taxon>Salmonidae</taxon>
        <taxon>Coregoninae</taxon>
        <taxon>Coregonus</taxon>
    </lineage>
</organism>
<gene>
    <name evidence="7" type="ORF">J4Q44_G00130750</name>
</gene>